<evidence type="ECO:0000313" key="3">
    <source>
        <dbReference type="Proteomes" id="UP000032068"/>
    </source>
</evidence>
<proteinExistence type="predicted"/>
<dbReference type="Proteomes" id="UP000032068">
    <property type="component" value="Unassembled WGS sequence"/>
</dbReference>
<keyword evidence="1" id="KW-0472">Membrane</keyword>
<dbReference type="EMBL" id="JXQW01000032">
    <property type="protein sequence ID" value="KIP99819.1"/>
    <property type="molecule type" value="Genomic_DNA"/>
</dbReference>
<protein>
    <submittedName>
        <fullName evidence="2">Uncharacterized protein</fullName>
    </submittedName>
</protein>
<feature type="transmembrane region" description="Helical" evidence="1">
    <location>
        <begin position="75"/>
        <end position="98"/>
    </location>
</feature>
<dbReference type="RefSeq" id="WP_042554296.1">
    <property type="nucleotide sequence ID" value="NZ_JXQW01000032.1"/>
</dbReference>
<keyword evidence="1" id="KW-1133">Transmembrane helix</keyword>
<evidence type="ECO:0000256" key="1">
    <source>
        <dbReference type="SAM" id="Phobius"/>
    </source>
</evidence>
<accession>A0A0D0J2N9</accession>
<keyword evidence="1" id="KW-0812">Transmembrane</keyword>
<sequence>MRLLLQFSACFALGLCIAGVLLIAMMFAGRFDWIELLMLSGWPFAQLGLHLLPETFWAALTGVTDAPTNSAVQSFLQLCVAMMQIALLFALGFFRLWYRR</sequence>
<organism evidence="2 3">
    <name type="scientific">Pseudomonas fulva</name>
    <dbReference type="NCBI Taxonomy" id="47880"/>
    <lineage>
        <taxon>Bacteria</taxon>
        <taxon>Pseudomonadati</taxon>
        <taxon>Pseudomonadota</taxon>
        <taxon>Gammaproteobacteria</taxon>
        <taxon>Pseudomonadales</taxon>
        <taxon>Pseudomonadaceae</taxon>
        <taxon>Pseudomonas</taxon>
    </lineage>
</organism>
<gene>
    <name evidence="2" type="ORF">RU08_13235</name>
</gene>
<dbReference type="OrthoDB" id="6981543at2"/>
<name>A0A0D0J2N9_9PSED</name>
<dbReference type="AlphaFoldDB" id="A0A0D0J2N9"/>
<reference evidence="2 3" key="1">
    <citation type="submission" date="2014-12" db="EMBL/GenBank/DDBJ databases">
        <title>16Stimator: statistical estimation of ribosomal gene copy numbers from draft genome assemblies.</title>
        <authorList>
            <person name="Perisin M.A."/>
            <person name="Vetter M."/>
            <person name="Gilbert J.A."/>
            <person name="Bergelson J."/>
        </authorList>
    </citation>
    <scope>NUCLEOTIDE SEQUENCE [LARGE SCALE GENOMIC DNA]</scope>
    <source>
        <strain evidence="2 3">MEJ086</strain>
    </source>
</reference>
<evidence type="ECO:0000313" key="2">
    <source>
        <dbReference type="EMBL" id="KIP99819.1"/>
    </source>
</evidence>
<comment type="caution">
    <text evidence="2">The sequence shown here is derived from an EMBL/GenBank/DDBJ whole genome shotgun (WGS) entry which is preliminary data.</text>
</comment>